<accession>A0A0B7GXX9</accession>
<dbReference type="Proteomes" id="UP000042527">
    <property type="component" value="Unassembled WGS sequence"/>
</dbReference>
<dbReference type="EMBL" id="CDNC01000029">
    <property type="protein sequence ID" value="CEM62452.1"/>
    <property type="molecule type" value="Genomic_DNA"/>
</dbReference>
<gene>
    <name evidence="1" type="ORF">TPHV1_350008</name>
</gene>
<sequence length="89" mass="10595">MRRQVWELRTVRRKIRTFFVLGIVGEISAFFKMPKFVHERTAIFVRSYRSPEKPDGAADTDLKQRRNTQIEIAIYFFTPTVFVVSRVLE</sequence>
<keyword evidence="2" id="KW-1185">Reference proteome</keyword>
<evidence type="ECO:0000313" key="2">
    <source>
        <dbReference type="Proteomes" id="UP000042527"/>
    </source>
</evidence>
<protein>
    <submittedName>
        <fullName evidence="1">Uncharacterized protein</fullName>
    </submittedName>
</protein>
<name>A0A0B7GXX9_TREPH</name>
<evidence type="ECO:0000313" key="1">
    <source>
        <dbReference type="EMBL" id="CEM62452.1"/>
    </source>
</evidence>
<reference evidence="2" key="1">
    <citation type="submission" date="2015-01" db="EMBL/GenBank/DDBJ databases">
        <authorList>
            <person name="Manzoor Shahid"/>
            <person name="Zubair Saima"/>
        </authorList>
    </citation>
    <scope>NUCLEOTIDE SEQUENCE [LARGE SCALE GENOMIC DNA]</scope>
    <source>
        <strain evidence="2">V1</strain>
    </source>
</reference>
<dbReference type="AlphaFoldDB" id="A0A0B7GXX9"/>
<proteinExistence type="predicted"/>
<organism evidence="1 2">
    <name type="scientific">Treponema phagedenis</name>
    <dbReference type="NCBI Taxonomy" id="162"/>
    <lineage>
        <taxon>Bacteria</taxon>
        <taxon>Pseudomonadati</taxon>
        <taxon>Spirochaetota</taxon>
        <taxon>Spirochaetia</taxon>
        <taxon>Spirochaetales</taxon>
        <taxon>Treponemataceae</taxon>
        <taxon>Treponema</taxon>
    </lineage>
</organism>